<proteinExistence type="predicted"/>
<name>A0AAD7VZW5_9TELE</name>
<dbReference type="AlphaFoldDB" id="A0AAD7VZW5"/>
<sequence>MVRKWTPESKERLKFELGCMSWLTLPEPHEGHGHVTVLACFREPVGPGPRFIQKESSPPPLQHIRHTCPTVTEA</sequence>
<reference evidence="2" key="1">
    <citation type="journal article" date="2023" name="Science">
        <title>Genome structures resolve the early diversification of teleost fishes.</title>
        <authorList>
            <person name="Parey E."/>
            <person name="Louis A."/>
            <person name="Montfort J."/>
            <person name="Bouchez O."/>
            <person name="Roques C."/>
            <person name="Iampietro C."/>
            <person name="Lluch J."/>
            <person name="Castinel A."/>
            <person name="Donnadieu C."/>
            <person name="Desvignes T."/>
            <person name="Floi Bucao C."/>
            <person name="Jouanno E."/>
            <person name="Wen M."/>
            <person name="Mejri S."/>
            <person name="Dirks R."/>
            <person name="Jansen H."/>
            <person name="Henkel C."/>
            <person name="Chen W.J."/>
            <person name="Zahm M."/>
            <person name="Cabau C."/>
            <person name="Klopp C."/>
            <person name="Thompson A.W."/>
            <person name="Robinson-Rechavi M."/>
            <person name="Braasch I."/>
            <person name="Lecointre G."/>
            <person name="Bobe J."/>
            <person name="Postlethwait J.H."/>
            <person name="Berthelot C."/>
            <person name="Roest Crollius H."/>
            <person name="Guiguen Y."/>
        </authorList>
    </citation>
    <scope>NUCLEOTIDE SEQUENCE</scope>
    <source>
        <strain evidence="2">NC1722</strain>
    </source>
</reference>
<evidence type="ECO:0000313" key="3">
    <source>
        <dbReference type="Proteomes" id="UP001221898"/>
    </source>
</evidence>
<protein>
    <submittedName>
        <fullName evidence="2">Uncharacterized protein</fullName>
    </submittedName>
</protein>
<evidence type="ECO:0000256" key="1">
    <source>
        <dbReference type="SAM" id="MobiDB-lite"/>
    </source>
</evidence>
<gene>
    <name evidence="2" type="ORF">AAFF_G00338990</name>
</gene>
<accession>A0AAD7VZW5</accession>
<comment type="caution">
    <text evidence="2">The sequence shown here is derived from an EMBL/GenBank/DDBJ whole genome shotgun (WGS) entry which is preliminary data.</text>
</comment>
<dbReference type="Proteomes" id="UP001221898">
    <property type="component" value="Unassembled WGS sequence"/>
</dbReference>
<dbReference type="EMBL" id="JAINUG010000538">
    <property type="protein sequence ID" value="KAJ8366832.1"/>
    <property type="molecule type" value="Genomic_DNA"/>
</dbReference>
<organism evidence="2 3">
    <name type="scientific">Aldrovandia affinis</name>
    <dbReference type="NCBI Taxonomy" id="143900"/>
    <lineage>
        <taxon>Eukaryota</taxon>
        <taxon>Metazoa</taxon>
        <taxon>Chordata</taxon>
        <taxon>Craniata</taxon>
        <taxon>Vertebrata</taxon>
        <taxon>Euteleostomi</taxon>
        <taxon>Actinopterygii</taxon>
        <taxon>Neopterygii</taxon>
        <taxon>Teleostei</taxon>
        <taxon>Notacanthiformes</taxon>
        <taxon>Halosauridae</taxon>
        <taxon>Aldrovandia</taxon>
    </lineage>
</organism>
<keyword evidence="3" id="KW-1185">Reference proteome</keyword>
<evidence type="ECO:0000313" key="2">
    <source>
        <dbReference type="EMBL" id="KAJ8366832.1"/>
    </source>
</evidence>
<feature type="region of interest" description="Disordered" evidence="1">
    <location>
        <begin position="52"/>
        <end position="74"/>
    </location>
</feature>